<evidence type="ECO:0000313" key="2">
    <source>
        <dbReference type="Proteomes" id="UP000265520"/>
    </source>
</evidence>
<accession>A0A392WKR2</accession>
<dbReference type="EMBL" id="LXQA011460142">
    <property type="protein sequence ID" value="MCI97970.1"/>
    <property type="molecule type" value="Genomic_DNA"/>
</dbReference>
<reference evidence="1 2" key="1">
    <citation type="journal article" date="2018" name="Front. Plant Sci.">
        <title>Red Clover (Trifolium pratense) and Zigzag Clover (T. medium) - A Picture of Genomic Similarities and Differences.</title>
        <authorList>
            <person name="Dluhosova J."/>
            <person name="Istvanek J."/>
            <person name="Nedelnik J."/>
            <person name="Repkova J."/>
        </authorList>
    </citation>
    <scope>NUCLEOTIDE SEQUENCE [LARGE SCALE GENOMIC DNA]</scope>
    <source>
        <strain evidence="2">cv. 10/8</strain>
        <tissue evidence="1">Leaf</tissue>
    </source>
</reference>
<dbReference type="Proteomes" id="UP000265520">
    <property type="component" value="Unassembled WGS sequence"/>
</dbReference>
<name>A0A392WKR2_9FABA</name>
<evidence type="ECO:0000313" key="1">
    <source>
        <dbReference type="EMBL" id="MCI97970.1"/>
    </source>
</evidence>
<comment type="caution">
    <text evidence="1">The sequence shown here is derived from an EMBL/GenBank/DDBJ whole genome shotgun (WGS) entry which is preliminary data.</text>
</comment>
<proteinExistence type="predicted"/>
<keyword evidence="2" id="KW-1185">Reference proteome</keyword>
<feature type="non-terminal residue" evidence="1">
    <location>
        <position position="21"/>
    </location>
</feature>
<organism evidence="1 2">
    <name type="scientific">Trifolium medium</name>
    <dbReference type="NCBI Taxonomy" id="97028"/>
    <lineage>
        <taxon>Eukaryota</taxon>
        <taxon>Viridiplantae</taxon>
        <taxon>Streptophyta</taxon>
        <taxon>Embryophyta</taxon>
        <taxon>Tracheophyta</taxon>
        <taxon>Spermatophyta</taxon>
        <taxon>Magnoliopsida</taxon>
        <taxon>eudicotyledons</taxon>
        <taxon>Gunneridae</taxon>
        <taxon>Pentapetalae</taxon>
        <taxon>rosids</taxon>
        <taxon>fabids</taxon>
        <taxon>Fabales</taxon>
        <taxon>Fabaceae</taxon>
        <taxon>Papilionoideae</taxon>
        <taxon>50 kb inversion clade</taxon>
        <taxon>NPAAA clade</taxon>
        <taxon>Hologalegina</taxon>
        <taxon>IRL clade</taxon>
        <taxon>Trifolieae</taxon>
        <taxon>Trifolium</taxon>
    </lineage>
</organism>
<dbReference type="AlphaFoldDB" id="A0A392WKR2"/>
<protein>
    <submittedName>
        <fullName evidence="1">Uncharacterized protein</fullName>
    </submittedName>
</protein>
<sequence length="21" mass="2463">MESYPRPLLVRTTVTSWSIPE</sequence>